<keyword evidence="2" id="KW-1185">Reference proteome</keyword>
<proteinExistence type="predicted"/>
<name>A0A8S1W9X2_PAROT</name>
<accession>A0A8S1W9X2</accession>
<dbReference type="Proteomes" id="UP000683925">
    <property type="component" value="Unassembled WGS sequence"/>
</dbReference>
<dbReference type="AlphaFoldDB" id="A0A8S1W9X2"/>
<reference evidence="1" key="1">
    <citation type="submission" date="2021-01" db="EMBL/GenBank/DDBJ databases">
        <authorList>
            <consortium name="Genoscope - CEA"/>
            <person name="William W."/>
        </authorList>
    </citation>
    <scope>NUCLEOTIDE SEQUENCE</scope>
</reference>
<sequence length="104" mass="12242">MENIVQSDIVLLRGADVQGIENFEIINQAGSIIKWDNQKDLYSVKIIQELEDNRNLNVIEYYIQISLQKLQHKQQIRFSYQIKCDMRPNQQTALSNLNSNTFLR</sequence>
<protein>
    <submittedName>
        <fullName evidence="1">Uncharacterized protein</fullName>
    </submittedName>
</protein>
<evidence type="ECO:0000313" key="2">
    <source>
        <dbReference type="Proteomes" id="UP000683925"/>
    </source>
</evidence>
<dbReference type="EMBL" id="CAJJDP010000084">
    <property type="protein sequence ID" value="CAD8185352.1"/>
    <property type="molecule type" value="Genomic_DNA"/>
</dbReference>
<organism evidence="1 2">
    <name type="scientific">Paramecium octaurelia</name>
    <dbReference type="NCBI Taxonomy" id="43137"/>
    <lineage>
        <taxon>Eukaryota</taxon>
        <taxon>Sar</taxon>
        <taxon>Alveolata</taxon>
        <taxon>Ciliophora</taxon>
        <taxon>Intramacronucleata</taxon>
        <taxon>Oligohymenophorea</taxon>
        <taxon>Peniculida</taxon>
        <taxon>Parameciidae</taxon>
        <taxon>Paramecium</taxon>
    </lineage>
</organism>
<gene>
    <name evidence="1" type="ORF">POCTA_138.1.T0850131</name>
</gene>
<evidence type="ECO:0000313" key="1">
    <source>
        <dbReference type="EMBL" id="CAD8185352.1"/>
    </source>
</evidence>
<comment type="caution">
    <text evidence="1">The sequence shown here is derived from an EMBL/GenBank/DDBJ whole genome shotgun (WGS) entry which is preliminary data.</text>
</comment>